<dbReference type="Proteomes" id="UP001454036">
    <property type="component" value="Unassembled WGS sequence"/>
</dbReference>
<organism evidence="3 4">
    <name type="scientific">Lithospermum erythrorhizon</name>
    <name type="common">Purple gromwell</name>
    <name type="synonym">Lithospermum officinale var. erythrorhizon</name>
    <dbReference type="NCBI Taxonomy" id="34254"/>
    <lineage>
        <taxon>Eukaryota</taxon>
        <taxon>Viridiplantae</taxon>
        <taxon>Streptophyta</taxon>
        <taxon>Embryophyta</taxon>
        <taxon>Tracheophyta</taxon>
        <taxon>Spermatophyta</taxon>
        <taxon>Magnoliopsida</taxon>
        <taxon>eudicotyledons</taxon>
        <taxon>Gunneridae</taxon>
        <taxon>Pentapetalae</taxon>
        <taxon>asterids</taxon>
        <taxon>lamiids</taxon>
        <taxon>Boraginales</taxon>
        <taxon>Boraginaceae</taxon>
        <taxon>Boraginoideae</taxon>
        <taxon>Lithospermeae</taxon>
        <taxon>Lithospermum</taxon>
    </lineage>
</organism>
<dbReference type="PANTHER" id="PTHR35275:SF1">
    <property type="entry name" value="OS07G0585900 PROTEIN"/>
    <property type="match status" value="1"/>
</dbReference>
<evidence type="ECO:0000313" key="4">
    <source>
        <dbReference type="Proteomes" id="UP001454036"/>
    </source>
</evidence>
<dbReference type="EMBL" id="BAABME010001967">
    <property type="protein sequence ID" value="GAA0152354.1"/>
    <property type="molecule type" value="Genomic_DNA"/>
</dbReference>
<keyword evidence="2" id="KW-0472">Membrane</keyword>
<keyword evidence="4" id="KW-1185">Reference proteome</keyword>
<evidence type="ECO:0008006" key="5">
    <source>
        <dbReference type="Google" id="ProtNLM"/>
    </source>
</evidence>
<evidence type="ECO:0000313" key="3">
    <source>
        <dbReference type="EMBL" id="GAA0152354.1"/>
    </source>
</evidence>
<keyword evidence="2" id="KW-1133">Transmembrane helix</keyword>
<feature type="compositionally biased region" description="Low complexity" evidence="1">
    <location>
        <begin position="192"/>
        <end position="201"/>
    </location>
</feature>
<proteinExistence type="predicted"/>
<dbReference type="AlphaFoldDB" id="A0AAV3PKW6"/>
<keyword evidence="2" id="KW-0812">Transmembrane</keyword>
<feature type="transmembrane region" description="Helical" evidence="2">
    <location>
        <begin position="150"/>
        <end position="183"/>
    </location>
</feature>
<protein>
    <recommendedName>
        <fullName evidence="5">ZCF37</fullName>
    </recommendedName>
</protein>
<comment type="caution">
    <text evidence="3">The sequence shown here is derived from an EMBL/GenBank/DDBJ whole genome shotgun (WGS) entry which is preliminary data.</text>
</comment>
<feature type="compositionally biased region" description="Polar residues" evidence="1">
    <location>
        <begin position="230"/>
        <end position="239"/>
    </location>
</feature>
<dbReference type="PANTHER" id="PTHR35275">
    <property type="entry name" value="ZCF37"/>
    <property type="match status" value="1"/>
</dbReference>
<feature type="compositionally biased region" description="Basic residues" evidence="1">
    <location>
        <begin position="202"/>
        <end position="218"/>
    </location>
</feature>
<sequence>MLSTFICGSFQNKENEDNLSPCSSTSTRSRRSGSYRNKENKNRYANRGLDKFNELLSELEEKKQKIYTQKGAEDIALVQFVISSDNELKPVVVVKMKKDASSKTTHDLLHVPVDQLNKHTHNHEASSNNKLQREEIPGCSSSHSNLEQQFYYFPVVVILILLFLAIYGKPFAILCTCIGWYLIPILRRPDRNSSSSNNSSQSRRKLKGKKEHYSRRSSVKTFVRSGGIDGSSSPTSVLNGPNGMSPPPQQHDLRRR</sequence>
<feature type="compositionally biased region" description="Basic and acidic residues" evidence="1">
    <location>
        <begin position="36"/>
        <end position="46"/>
    </location>
</feature>
<evidence type="ECO:0000256" key="2">
    <source>
        <dbReference type="SAM" id="Phobius"/>
    </source>
</evidence>
<gene>
    <name evidence="3" type="ORF">LIER_10858</name>
</gene>
<accession>A0AAV3PKW6</accession>
<reference evidence="3 4" key="1">
    <citation type="submission" date="2024-01" db="EMBL/GenBank/DDBJ databases">
        <title>The complete chloroplast genome sequence of Lithospermum erythrorhizon: insights into the phylogenetic relationship among Boraginaceae species and the maternal lineages of purple gromwells.</title>
        <authorList>
            <person name="Okada T."/>
            <person name="Watanabe K."/>
        </authorList>
    </citation>
    <scope>NUCLEOTIDE SEQUENCE [LARGE SCALE GENOMIC DNA]</scope>
</reference>
<feature type="region of interest" description="Disordered" evidence="1">
    <location>
        <begin position="14"/>
        <end position="46"/>
    </location>
</feature>
<dbReference type="InterPro" id="IPR045880">
    <property type="entry name" value="ZCF37"/>
</dbReference>
<evidence type="ECO:0000256" key="1">
    <source>
        <dbReference type="SAM" id="MobiDB-lite"/>
    </source>
</evidence>
<name>A0AAV3PKW6_LITER</name>
<feature type="region of interest" description="Disordered" evidence="1">
    <location>
        <begin position="190"/>
        <end position="256"/>
    </location>
</feature>